<dbReference type="Gene3D" id="3.40.710.10">
    <property type="entry name" value="DD-peptidase/beta-lactamase superfamily"/>
    <property type="match status" value="1"/>
</dbReference>
<evidence type="ECO:0000313" key="7">
    <source>
        <dbReference type="Proteomes" id="UP001549104"/>
    </source>
</evidence>
<dbReference type="SUPFAM" id="SSF56601">
    <property type="entry name" value="beta-lactamase/transpeptidase-like"/>
    <property type="match status" value="1"/>
</dbReference>
<dbReference type="InterPro" id="IPR001460">
    <property type="entry name" value="PCN-bd_Tpept"/>
</dbReference>
<dbReference type="EMBL" id="JBEPME010000001">
    <property type="protein sequence ID" value="MET3656015.1"/>
    <property type="molecule type" value="Genomic_DNA"/>
</dbReference>
<comment type="similarity">
    <text evidence="2">Belongs to the transpeptidase family.</text>
</comment>
<name>A0ABV2K4N0_SPOPS</name>
<organism evidence="6 7">
    <name type="scientific">Sporosarcina psychrophila</name>
    <name type="common">Bacillus psychrophilus</name>
    <dbReference type="NCBI Taxonomy" id="1476"/>
    <lineage>
        <taxon>Bacteria</taxon>
        <taxon>Bacillati</taxon>
        <taxon>Bacillota</taxon>
        <taxon>Bacilli</taxon>
        <taxon>Bacillales</taxon>
        <taxon>Caryophanaceae</taxon>
        <taxon>Sporosarcina</taxon>
    </lineage>
</organism>
<evidence type="ECO:0000313" key="6">
    <source>
        <dbReference type="EMBL" id="MET3656015.1"/>
    </source>
</evidence>
<dbReference type="Gene3D" id="3.30.450.330">
    <property type="match status" value="1"/>
</dbReference>
<keyword evidence="7" id="KW-1185">Reference proteome</keyword>
<reference evidence="6 7" key="1">
    <citation type="submission" date="2024-06" db="EMBL/GenBank/DDBJ databases">
        <title>Sorghum-associated microbial communities from plants grown in Nebraska, USA.</title>
        <authorList>
            <person name="Schachtman D."/>
        </authorList>
    </citation>
    <scope>NUCLEOTIDE SEQUENCE [LARGE SCALE GENOMIC DNA]</scope>
    <source>
        <strain evidence="6 7">1288</strain>
    </source>
</reference>
<gene>
    <name evidence="6" type="ORF">ABIC55_001099</name>
</gene>
<evidence type="ECO:0000259" key="5">
    <source>
        <dbReference type="Pfam" id="PF03717"/>
    </source>
</evidence>
<accession>A0ABV2K4N0</accession>
<dbReference type="SUPFAM" id="SSF56519">
    <property type="entry name" value="Penicillin binding protein dimerisation domain"/>
    <property type="match status" value="1"/>
</dbReference>
<dbReference type="Pfam" id="PF00905">
    <property type="entry name" value="Transpeptidase"/>
    <property type="match status" value="1"/>
</dbReference>
<evidence type="ECO:0000256" key="3">
    <source>
        <dbReference type="ARBA" id="ARBA00023136"/>
    </source>
</evidence>
<keyword evidence="3" id="KW-0472">Membrane</keyword>
<dbReference type="InterPro" id="IPR005311">
    <property type="entry name" value="PBP_dimer"/>
</dbReference>
<proteinExistence type="inferred from homology"/>
<dbReference type="SUPFAM" id="SSF54184">
    <property type="entry name" value="Penicillin-binding protein 2x (pbp-2x), c-terminal domain"/>
    <property type="match status" value="1"/>
</dbReference>
<evidence type="ECO:0000256" key="2">
    <source>
        <dbReference type="ARBA" id="ARBA00007171"/>
    </source>
</evidence>
<comment type="caution">
    <text evidence="6">The sequence shown here is derived from an EMBL/GenBank/DDBJ whole genome shotgun (WGS) entry which is preliminary data.</text>
</comment>
<dbReference type="InterPro" id="IPR036138">
    <property type="entry name" value="PBP_dimer_sf"/>
</dbReference>
<protein>
    <submittedName>
        <fullName evidence="6">Stage V sporulation protein D (Sporulation-specific penicillin-binding protein)</fullName>
    </submittedName>
</protein>
<dbReference type="InterPro" id="IPR012338">
    <property type="entry name" value="Beta-lactam/transpept-like"/>
</dbReference>
<feature type="domain" description="Penicillin-binding protein dimerisation" evidence="5">
    <location>
        <begin position="54"/>
        <end position="195"/>
    </location>
</feature>
<sequence length="631" mass="69539">MQSKKRLRAVFVIFLICLGMVVAKLFHVQIIDHELLKGRAEANWDREIPFGGVRGDIVDRNGDLIVGNRLAPTLYFMPSQNREVKSAATALASILNVDAAKLEEKMAKREVMVKIAPEGKNITKEQADEIALLQIDGLYTGVDFARHYPNGELLSRLVGFTGYDGNGLAGIEYAYDEILKGTGDRIRLYTDAKGIPLPHVDDGFKTGDKGASVELTIDLRMQEIVEREMLQAMEKYDATQALAIVMNPKTGELLSIASAPTFHPAEYQNVDPSIYNRNLPVWMTFEPGSTFKILTLAAGLEEKVIDLHKEHFYDPGYVMIGKARLRCWKREGHKDQTFLEVVENSCNPGFVEIGQRLGPKKLSKYIKDFGFGESTGSGIAGESKGILFSEKNFGPVEQATTAFGQGISVTPIQQVQAVAAAINGGYLYRPYIVKEITDDKGKTLQSFGPEMQRQVISEETSKQVREALESVVANGSGRNAFTDGLRVGGKTGTAQKVVDGVYKDGDYIVSFIGFAPADDPELLVYIAIDSPKNSIQFGGVIAAPIVGRIIEEIAPLAGITSREGQIEKEYRWGDSLTHRVPDLTGMTKGKITSQLYTYRIEWHGSGEQVKYQLPVAETLITVDDVIHVYTE</sequence>
<dbReference type="Proteomes" id="UP001549104">
    <property type="component" value="Unassembled WGS sequence"/>
</dbReference>
<dbReference type="Gene3D" id="3.90.1310.10">
    <property type="entry name" value="Penicillin-binding protein 2a (Domain 2)"/>
    <property type="match status" value="1"/>
</dbReference>
<dbReference type="PANTHER" id="PTHR30627">
    <property type="entry name" value="PEPTIDOGLYCAN D,D-TRANSPEPTIDASE"/>
    <property type="match status" value="1"/>
</dbReference>
<dbReference type="Pfam" id="PF03717">
    <property type="entry name" value="PBP_dimer"/>
    <property type="match status" value="1"/>
</dbReference>
<feature type="domain" description="Penicillin-binding protein transpeptidase" evidence="4">
    <location>
        <begin position="242"/>
        <end position="551"/>
    </location>
</feature>
<evidence type="ECO:0000259" key="4">
    <source>
        <dbReference type="Pfam" id="PF00905"/>
    </source>
</evidence>
<dbReference type="InterPro" id="IPR050515">
    <property type="entry name" value="Beta-lactam/transpept"/>
</dbReference>
<dbReference type="PANTHER" id="PTHR30627:SF1">
    <property type="entry name" value="PEPTIDOGLYCAN D,D-TRANSPEPTIDASE FTSI"/>
    <property type="match status" value="1"/>
</dbReference>
<comment type="subcellular location">
    <subcellularLocation>
        <location evidence="1">Membrane</location>
    </subcellularLocation>
</comment>
<evidence type="ECO:0000256" key="1">
    <source>
        <dbReference type="ARBA" id="ARBA00004370"/>
    </source>
</evidence>